<reference evidence="2" key="4">
    <citation type="submission" date="2020-02" db="EMBL/GenBank/DDBJ databases">
        <authorList>
            <consortium name="GenomeTrakr network: Whole genome sequencing for foodborne pathogen traceback"/>
        </authorList>
    </citation>
    <scope>NUCLEOTIDE SEQUENCE</scope>
    <source>
        <strain evidence="2">CFSAN046653</strain>
    </source>
</reference>
<evidence type="ECO:0000313" key="7">
    <source>
        <dbReference type="Proteomes" id="UP000622722"/>
    </source>
</evidence>
<name>A0A178SJS2_ECOLX</name>
<evidence type="ECO:0000256" key="1">
    <source>
        <dbReference type="SAM" id="SignalP"/>
    </source>
</evidence>
<keyword evidence="1" id="KW-0732">Signal</keyword>
<dbReference type="Proteomes" id="UP000775646">
    <property type="component" value="Unassembled WGS sequence"/>
</dbReference>
<dbReference type="EMBL" id="JABXPW010000009">
    <property type="protein sequence ID" value="MBA7721554.1"/>
    <property type="molecule type" value="Genomic_DNA"/>
</dbReference>
<organism evidence="4 7">
    <name type="scientific">Escherichia coli</name>
    <dbReference type="NCBI Taxonomy" id="562"/>
    <lineage>
        <taxon>Bacteria</taxon>
        <taxon>Pseudomonadati</taxon>
        <taxon>Pseudomonadota</taxon>
        <taxon>Gammaproteobacteria</taxon>
        <taxon>Enterobacterales</taxon>
        <taxon>Enterobacteriaceae</taxon>
        <taxon>Escherichia</taxon>
    </lineage>
</organism>
<comment type="caution">
    <text evidence="4">The sequence shown here is derived from an EMBL/GenBank/DDBJ whole genome shotgun (WGS) entry which is preliminary data.</text>
</comment>
<dbReference type="Proteomes" id="UP000036331">
    <property type="component" value="Unassembled WGS sequence"/>
</dbReference>
<dbReference type="Proteomes" id="UP000859822">
    <property type="component" value="Unassembled WGS sequence"/>
</dbReference>
<protein>
    <submittedName>
        <fullName evidence="4">Uncharacterized protein</fullName>
    </submittedName>
</protein>
<reference evidence="5" key="2">
    <citation type="submission" date="2017-03" db="EMBL/GenBank/DDBJ databases">
        <title>The mobilome is the main driver of stx2-positive O26:H11 Escherichia coli strains evolution.</title>
        <authorList>
            <person name="Delannoy S."/>
            <person name="Mariani-Kurkdjian P."/>
            <person name="Webb H.E."/>
            <person name="Bonacorsi S."/>
            <person name="Fach P."/>
        </authorList>
    </citation>
    <scope>NUCLEOTIDE SEQUENCE</scope>
    <source>
        <strain evidence="5">34870</strain>
    </source>
</reference>
<reference evidence="5 6" key="1">
    <citation type="journal article" date="2015" name="Genome Announc.">
        <title>Draft Genome Sequences of Human-Pathogenic Escherichia coli O26:H11 Strains Carrying the stx2 Gene Only and Circulating in France.</title>
        <authorList>
            <person name="Delannoy S."/>
            <person name="Mariani-Kurkdjian P."/>
            <person name="Bonacorsi S."/>
            <person name="Liguori S."/>
            <person name="Ison S.A."/>
            <person name="Fach P."/>
        </authorList>
    </citation>
    <scope>NUCLEOTIDE SEQUENCE [LARGE SCALE GENOMIC DNA]</scope>
    <source>
        <strain evidence="5 6">34870</strain>
    </source>
</reference>
<keyword evidence="4" id="KW-0614">Plasmid</keyword>
<evidence type="ECO:0000313" key="4">
    <source>
        <dbReference type="EMBL" id="MBA7721554.1"/>
    </source>
</evidence>
<reference evidence="3" key="6">
    <citation type="submission" date="2020-09" db="EMBL/GenBank/DDBJ databases">
        <authorList>
            <consortium name="NCBI Pathogen Detection Project"/>
        </authorList>
    </citation>
    <scope>NUCLEOTIDE SEQUENCE</scope>
    <source>
        <strain evidence="3">489-16</strain>
    </source>
</reference>
<dbReference type="AlphaFoldDB" id="A0A178SJS2"/>
<evidence type="ECO:0000313" key="6">
    <source>
        <dbReference type="Proteomes" id="UP000036331"/>
    </source>
</evidence>
<gene>
    <name evidence="5" type="ORF">ABE91_029935</name>
    <name evidence="2" type="ORF">BCB93_005270</name>
    <name evidence="4" type="ORF">HV209_23890</name>
    <name evidence="3" type="ORF">IFC14_003726</name>
</gene>
<sequence>MNMRWFLLFVSLVSAGTFAKIDPLQWNVIEERGGREYTIHNHNGDKISFLCDMGFMYGSPDSAGSLGLLLSSSNNKKEYNADKNKIVLTIDGEQYPFSNLGSMVGDSWWYAFWQDAADSNANMIDAYVDNEKIATFPLSGLSKLYQQAKMDGCIKRGK</sequence>
<dbReference type="RefSeq" id="WP_001057313.1">
    <property type="nucleotide sequence ID" value="NZ_BFSD01000072.1"/>
</dbReference>
<dbReference type="Proteomes" id="UP000622722">
    <property type="component" value="Unassembled WGS sequence"/>
</dbReference>
<proteinExistence type="predicted"/>
<dbReference type="EMBL" id="LDXE02000011">
    <property type="protein sequence ID" value="PBN67021.1"/>
    <property type="molecule type" value="Genomic_DNA"/>
</dbReference>
<accession>A0A178SJS2</accession>
<dbReference type="EMBL" id="DABUHV010000022">
    <property type="protein sequence ID" value="HAN4355237.1"/>
    <property type="molecule type" value="Genomic_DNA"/>
</dbReference>
<evidence type="ECO:0000313" key="5">
    <source>
        <dbReference type="EMBL" id="PBN67021.1"/>
    </source>
</evidence>
<reference evidence="4" key="5">
    <citation type="submission" date="2020-06" db="EMBL/GenBank/DDBJ databases">
        <title>REHAB project genomes.</title>
        <authorList>
            <person name="Shaw L.P."/>
        </authorList>
    </citation>
    <scope>NUCLEOTIDE SEQUENCE</scope>
    <source>
        <strain evidence="4">RHBSTW-00474</strain>
        <plasmid evidence="4">pRHBSTW-00474_9</plasmid>
    </source>
</reference>
<dbReference type="EMBL" id="AASZRA010000083">
    <property type="protein sequence ID" value="EFI6955484.1"/>
    <property type="molecule type" value="Genomic_DNA"/>
</dbReference>
<evidence type="ECO:0000313" key="2">
    <source>
        <dbReference type="EMBL" id="EFI6955484.1"/>
    </source>
</evidence>
<feature type="signal peptide" evidence="1">
    <location>
        <begin position="1"/>
        <end position="19"/>
    </location>
</feature>
<feature type="chain" id="PRO_5042333930" evidence="1">
    <location>
        <begin position="20"/>
        <end position="158"/>
    </location>
</feature>
<evidence type="ECO:0000313" key="3">
    <source>
        <dbReference type="EMBL" id="HAN4355237.1"/>
    </source>
</evidence>
<reference evidence="3" key="3">
    <citation type="journal article" date="2018" name="Genome Biol.">
        <title>SKESA: strategic k-mer extension for scrupulous assemblies.</title>
        <authorList>
            <person name="Souvorov A."/>
            <person name="Agarwala R."/>
            <person name="Lipman D.J."/>
        </authorList>
    </citation>
    <scope>NUCLEOTIDE SEQUENCE</scope>
    <source>
        <strain evidence="3">489-16</strain>
    </source>
</reference>
<geneLocation type="plasmid" evidence="4">
    <name>pRHBSTW-00474_9</name>
</geneLocation>